<organism evidence="1 2">
    <name type="scientific">Geodermatophilus sabuli</name>
    <dbReference type="NCBI Taxonomy" id="1564158"/>
    <lineage>
        <taxon>Bacteria</taxon>
        <taxon>Bacillati</taxon>
        <taxon>Actinomycetota</taxon>
        <taxon>Actinomycetes</taxon>
        <taxon>Geodermatophilales</taxon>
        <taxon>Geodermatophilaceae</taxon>
        <taxon>Geodermatophilus</taxon>
    </lineage>
</organism>
<protein>
    <recommendedName>
        <fullName evidence="3">Helix-turn-helix DNA binding domain protein</fullName>
    </recommendedName>
</protein>
<accession>A0A285EJR9</accession>
<dbReference type="Proteomes" id="UP000219514">
    <property type="component" value="Unassembled WGS sequence"/>
</dbReference>
<dbReference type="EMBL" id="OBDO01000010">
    <property type="protein sequence ID" value="SNX98296.1"/>
    <property type="molecule type" value="Genomic_DNA"/>
</dbReference>
<dbReference type="RefSeq" id="WP_097208239.1">
    <property type="nucleotide sequence ID" value="NZ_JACHXB010000005.1"/>
</dbReference>
<evidence type="ECO:0000313" key="2">
    <source>
        <dbReference type="Proteomes" id="UP000219514"/>
    </source>
</evidence>
<reference evidence="1 2" key="1">
    <citation type="submission" date="2017-09" db="EMBL/GenBank/DDBJ databases">
        <authorList>
            <person name="Ehlers B."/>
            <person name="Leendertz F.H."/>
        </authorList>
    </citation>
    <scope>NUCLEOTIDE SEQUENCE [LARGE SCALE GENOMIC DNA]</scope>
    <source>
        <strain evidence="1 2">DSM 46844</strain>
    </source>
</reference>
<sequence length="93" mass="10229">MPDPRPATEVDAARVRAAVAGVRTAQETLETAVAQALKNGASVRSVAELGLSANTVQKYGRAHGWPTEENRERFYESRYDREEREDLGDSQPA</sequence>
<gene>
    <name evidence="1" type="ORF">SAMN06893097_11078</name>
</gene>
<proteinExistence type="predicted"/>
<evidence type="ECO:0000313" key="1">
    <source>
        <dbReference type="EMBL" id="SNX98296.1"/>
    </source>
</evidence>
<name>A0A285EJR9_9ACTN</name>
<dbReference type="OrthoDB" id="5196797at2"/>
<dbReference type="AlphaFoldDB" id="A0A285EJR9"/>
<keyword evidence="2" id="KW-1185">Reference proteome</keyword>
<evidence type="ECO:0008006" key="3">
    <source>
        <dbReference type="Google" id="ProtNLM"/>
    </source>
</evidence>